<proteinExistence type="predicted"/>
<evidence type="ECO:0000313" key="3">
    <source>
        <dbReference type="Proteomes" id="UP001497516"/>
    </source>
</evidence>
<dbReference type="AlphaFoldDB" id="A0AAV2GU52"/>
<evidence type="ECO:0000313" key="2">
    <source>
        <dbReference type="EMBL" id="CAL1413797.1"/>
    </source>
</evidence>
<feature type="compositionally biased region" description="Basic and acidic residues" evidence="1">
    <location>
        <begin position="126"/>
        <end position="146"/>
    </location>
</feature>
<name>A0AAV2GU52_9ROSI</name>
<accession>A0AAV2GU52</accession>
<feature type="region of interest" description="Disordered" evidence="1">
    <location>
        <begin position="126"/>
        <end position="154"/>
    </location>
</feature>
<gene>
    <name evidence="2" type="ORF">LTRI10_LOCUS53001</name>
</gene>
<protein>
    <submittedName>
        <fullName evidence="2">Uncharacterized protein</fullName>
    </submittedName>
</protein>
<dbReference type="Proteomes" id="UP001497516">
    <property type="component" value="Chromosome 9"/>
</dbReference>
<sequence length="154" mass="16604">MSKTKGLQTTSDQSTMQDELDVQVVYTKIGKLVEGHETLMAKLDMLLDQGQKAAATTEQGQANLRRQTTITENDFAALIQAIASLREGGGIVAVTVPGKGQRWRSAGAGQRSTSGIPNLNRWEHRATGSRQGGDRRGRRQRSERDGGGAACQLP</sequence>
<feature type="region of interest" description="Disordered" evidence="1">
    <location>
        <begin position="100"/>
        <end position="119"/>
    </location>
</feature>
<keyword evidence="3" id="KW-1185">Reference proteome</keyword>
<dbReference type="EMBL" id="OZ034822">
    <property type="protein sequence ID" value="CAL1413797.1"/>
    <property type="molecule type" value="Genomic_DNA"/>
</dbReference>
<evidence type="ECO:0000256" key="1">
    <source>
        <dbReference type="SAM" id="MobiDB-lite"/>
    </source>
</evidence>
<organism evidence="2 3">
    <name type="scientific">Linum trigynum</name>
    <dbReference type="NCBI Taxonomy" id="586398"/>
    <lineage>
        <taxon>Eukaryota</taxon>
        <taxon>Viridiplantae</taxon>
        <taxon>Streptophyta</taxon>
        <taxon>Embryophyta</taxon>
        <taxon>Tracheophyta</taxon>
        <taxon>Spermatophyta</taxon>
        <taxon>Magnoliopsida</taxon>
        <taxon>eudicotyledons</taxon>
        <taxon>Gunneridae</taxon>
        <taxon>Pentapetalae</taxon>
        <taxon>rosids</taxon>
        <taxon>fabids</taxon>
        <taxon>Malpighiales</taxon>
        <taxon>Linaceae</taxon>
        <taxon>Linum</taxon>
    </lineage>
</organism>
<reference evidence="2 3" key="1">
    <citation type="submission" date="2024-04" db="EMBL/GenBank/DDBJ databases">
        <authorList>
            <person name="Fracassetti M."/>
        </authorList>
    </citation>
    <scope>NUCLEOTIDE SEQUENCE [LARGE SCALE GENOMIC DNA]</scope>
</reference>